<name>A0A9X3D0Z9_9FLAO</name>
<feature type="transmembrane region" description="Helical" evidence="1">
    <location>
        <begin position="23"/>
        <end position="42"/>
    </location>
</feature>
<keyword evidence="1" id="KW-0472">Membrane</keyword>
<evidence type="ECO:0000313" key="2">
    <source>
        <dbReference type="EMBL" id="MCX2839274.1"/>
    </source>
</evidence>
<evidence type="ECO:0000256" key="1">
    <source>
        <dbReference type="SAM" id="Phobius"/>
    </source>
</evidence>
<gene>
    <name evidence="2" type="ORF">OQ279_14055</name>
</gene>
<accession>A0A9X3D0Z9</accession>
<keyword evidence="1" id="KW-0812">Transmembrane</keyword>
<protein>
    <submittedName>
        <fullName evidence="2">Uncharacterized protein</fullName>
    </submittedName>
</protein>
<comment type="caution">
    <text evidence="2">The sequence shown here is derived from an EMBL/GenBank/DDBJ whole genome shotgun (WGS) entry which is preliminary data.</text>
</comment>
<dbReference type="EMBL" id="JAPJDA010000024">
    <property type="protein sequence ID" value="MCX2839274.1"/>
    <property type="molecule type" value="Genomic_DNA"/>
</dbReference>
<keyword evidence="1" id="KW-1133">Transmembrane helix</keyword>
<proteinExistence type="predicted"/>
<dbReference type="AlphaFoldDB" id="A0A9X3D0Z9"/>
<sequence length="437" mass="49728">MNLVINCDGIKLSSQKKIEMKKFLLALLILLLVFLGLTYWSISIGPSELFISKVIPSEISSGRFQDGDRVTAVATNRYEANAIKRFMQGDNYREAWEAPVQAEIFLLDSFTIQEEGGGNQTKSLKIVGKDGALYSLRSINKDPSPLIPEVAKTLGLENIVVDGISAQHPYGAVLAAALADAAGILHTHPKIVFVPRHDAMGKYSKKYGNRLFLREYETEGKVNWTSYNNVDKIVETDELQEMKINLKEALHIDHQKLVRARLFDLLIGDWDRHTKQWGWVIQQRGQNKVAIPLPGDRDNAFFRINGVIPTILTNHLVQPMVRPFEKDIDHIPGFVYPFDVYFLKDVPRQIFIEEAQYLQQHLTDTEINKALEAWPQSLVQLNGNEIASKLKHRRDKLQEYAIEFHEEINKKEPLSGPLKGSEDVELPANLQKCFECR</sequence>
<keyword evidence="3" id="KW-1185">Reference proteome</keyword>
<evidence type="ECO:0000313" key="3">
    <source>
        <dbReference type="Proteomes" id="UP001148482"/>
    </source>
</evidence>
<organism evidence="2 3">
    <name type="scientific">Salinimicrobium profundisediminis</name>
    <dbReference type="NCBI Taxonomy" id="2994553"/>
    <lineage>
        <taxon>Bacteria</taxon>
        <taxon>Pseudomonadati</taxon>
        <taxon>Bacteroidota</taxon>
        <taxon>Flavobacteriia</taxon>
        <taxon>Flavobacteriales</taxon>
        <taxon>Flavobacteriaceae</taxon>
        <taxon>Salinimicrobium</taxon>
    </lineage>
</organism>
<reference evidence="2" key="1">
    <citation type="submission" date="2022-11" db="EMBL/GenBank/DDBJ databases">
        <title>Salinimicrobium profundisediminis sp. nov., isolated from deep-sea sediment of the Mariana Trench.</title>
        <authorList>
            <person name="Fu H."/>
        </authorList>
    </citation>
    <scope>NUCLEOTIDE SEQUENCE</scope>
    <source>
        <strain evidence="2">MT39</strain>
    </source>
</reference>
<dbReference type="Proteomes" id="UP001148482">
    <property type="component" value="Unassembled WGS sequence"/>
</dbReference>